<dbReference type="AlphaFoldDB" id="A0A380TAY1"/>
<dbReference type="InterPro" id="IPR025991">
    <property type="entry name" value="Chemoreceptor_zinc-bind_dom"/>
</dbReference>
<organism evidence="2">
    <name type="scientific">metagenome</name>
    <dbReference type="NCBI Taxonomy" id="256318"/>
    <lineage>
        <taxon>unclassified sequences</taxon>
        <taxon>metagenomes</taxon>
    </lineage>
</organism>
<accession>A0A380TAY1</accession>
<evidence type="ECO:0000259" key="1">
    <source>
        <dbReference type="Pfam" id="PF13682"/>
    </source>
</evidence>
<protein>
    <recommendedName>
        <fullName evidence="1">Chemoreceptor zinc-binding domain-containing protein</fullName>
    </recommendedName>
</protein>
<sequence length="133" mass="15147">MDVGRPLRAHATWLAHLREALYGQGPLTAGMAIADTECELGQWLQRRETAYGHLRAFKELTQIHTRFHRRAAYCLQLVADGRRGEAIAEAEERGELRRLSRLLVSTFHTLQLEAVADPDQRRAFRSLADVGER</sequence>
<proteinExistence type="predicted"/>
<gene>
    <name evidence="2" type="ORF">DF3PB_1980007</name>
</gene>
<dbReference type="Gene3D" id="1.20.120.30">
    <property type="entry name" value="Aspartate receptor, ligand-binding domain"/>
    <property type="match status" value="1"/>
</dbReference>
<feature type="domain" description="Chemoreceptor zinc-binding" evidence="1">
    <location>
        <begin position="10"/>
        <end position="72"/>
    </location>
</feature>
<evidence type="ECO:0000313" key="2">
    <source>
        <dbReference type="EMBL" id="SUS05522.1"/>
    </source>
</evidence>
<dbReference type="Pfam" id="PF13682">
    <property type="entry name" value="CZB"/>
    <property type="match status" value="1"/>
</dbReference>
<name>A0A380TAY1_9ZZZZ</name>
<dbReference type="EMBL" id="UIDG01000110">
    <property type="protein sequence ID" value="SUS05522.1"/>
    <property type="molecule type" value="Genomic_DNA"/>
</dbReference>
<reference evidence="2" key="1">
    <citation type="submission" date="2018-07" db="EMBL/GenBank/DDBJ databases">
        <authorList>
            <person name="Quirk P.G."/>
            <person name="Krulwich T.A."/>
        </authorList>
    </citation>
    <scope>NUCLEOTIDE SEQUENCE</scope>
</reference>